<dbReference type="Gene3D" id="2.10.109.10">
    <property type="entry name" value="Umud Fragment, subunit A"/>
    <property type="match status" value="1"/>
</dbReference>
<evidence type="ECO:0000256" key="2">
    <source>
        <dbReference type="ARBA" id="ARBA00023125"/>
    </source>
</evidence>
<evidence type="ECO:0000256" key="3">
    <source>
        <dbReference type="ARBA" id="ARBA00023163"/>
    </source>
</evidence>
<dbReference type="PANTHER" id="PTHR40661">
    <property type="match status" value="1"/>
</dbReference>
<dbReference type="Gene3D" id="1.10.260.40">
    <property type="entry name" value="lambda repressor-like DNA-binding domains"/>
    <property type="match status" value="1"/>
</dbReference>
<dbReference type="CDD" id="cd06529">
    <property type="entry name" value="S24_LexA-like"/>
    <property type="match status" value="1"/>
</dbReference>
<dbReference type="OrthoDB" id="5363392at2"/>
<keyword evidence="2" id="KW-0238">DNA-binding</keyword>
<sequence length="250" mass="28942">MQYINISKKELGSHKSNLFESMNCVELVDKAISVVGGIKEFANLIKVSERTIYAWKKGSRHPKRLNMITIYDILQRHVGGKDKKRTQPSDKNKNISNSYFGFDADNHKEKYMPSVEKSSTVPIENHLLQLNGEHISKVECPFNLGWIQQACFNLDALCLFSVFGRSMSPVFSPGDTCLVDMQDVELIDDKVYLLKVKDSLYLRRFFQTPKSLLFRSDCRDFDYQDISLKMQTKDQDWEIVGRVVWVIKKI</sequence>
<protein>
    <recommendedName>
        <fullName evidence="5">Peptidase S24/S26A/S26B/S26C domain-containing protein</fullName>
    </recommendedName>
</protein>
<feature type="domain" description="Peptidase S24/S26A/S26B/S26C" evidence="5">
    <location>
        <begin position="152"/>
        <end position="244"/>
    </location>
</feature>
<dbReference type="Proteomes" id="UP000186469">
    <property type="component" value="Unassembled WGS sequence"/>
</dbReference>
<dbReference type="PANTHER" id="PTHR40661:SF3">
    <property type="entry name" value="FELS-1 PROPHAGE TRANSCRIPTIONAL REGULATOR"/>
    <property type="match status" value="1"/>
</dbReference>
<dbReference type="RefSeq" id="WP_072696140.1">
    <property type="nucleotide sequence ID" value="NZ_FRDI01000003.1"/>
</dbReference>
<keyword evidence="7" id="KW-1185">Reference proteome</keyword>
<evidence type="ECO:0000256" key="1">
    <source>
        <dbReference type="ARBA" id="ARBA00023015"/>
    </source>
</evidence>
<dbReference type="AlphaFoldDB" id="A0A1M7S5X5"/>
<dbReference type="STRING" id="1121455.SAMN02745728_00462"/>
<accession>A0A1M7S5X5</accession>
<dbReference type="InterPro" id="IPR036286">
    <property type="entry name" value="LexA/Signal_pep-like_sf"/>
</dbReference>
<feature type="compositionally biased region" description="Basic and acidic residues" evidence="4">
    <location>
        <begin position="79"/>
        <end position="93"/>
    </location>
</feature>
<dbReference type="InterPro" id="IPR039418">
    <property type="entry name" value="LexA-like"/>
</dbReference>
<feature type="region of interest" description="Disordered" evidence="4">
    <location>
        <begin position="79"/>
        <end position="99"/>
    </location>
</feature>
<keyword evidence="1" id="KW-0805">Transcription regulation</keyword>
<dbReference type="EMBL" id="FRDI01000003">
    <property type="protein sequence ID" value="SHN53851.1"/>
    <property type="molecule type" value="Genomic_DNA"/>
</dbReference>
<name>A0A1M7S5X5_9BACT</name>
<keyword evidence="3" id="KW-0804">Transcription</keyword>
<dbReference type="GO" id="GO:0003677">
    <property type="term" value="F:DNA binding"/>
    <property type="evidence" value="ECO:0007669"/>
    <property type="project" value="UniProtKB-KW"/>
</dbReference>
<proteinExistence type="predicted"/>
<evidence type="ECO:0000313" key="7">
    <source>
        <dbReference type="Proteomes" id="UP000186469"/>
    </source>
</evidence>
<evidence type="ECO:0000256" key="4">
    <source>
        <dbReference type="SAM" id="MobiDB-lite"/>
    </source>
</evidence>
<dbReference type="InterPro" id="IPR010982">
    <property type="entry name" value="Lambda_DNA-bd_dom_sf"/>
</dbReference>
<dbReference type="InterPro" id="IPR015927">
    <property type="entry name" value="Peptidase_S24_S26A/B/C"/>
</dbReference>
<organism evidence="6 7">
    <name type="scientific">Desulfovibrio litoralis DSM 11393</name>
    <dbReference type="NCBI Taxonomy" id="1121455"/>
    <lineage>
        <taxon>Bacteria</taxon>
        <taxon>Pseudomonadati</taxon>
        <taxon>Thermodesulfobacteriota</taxon>
        <taxon>Desulfovibrionia</taxon>
        <taxon>Desulfovibrionales</taxon>
        <taxon>Desulfovibrionaceae</taxon>
        <taxon>Desulfovibrio</taxon>
    </lineage>
</organism>
<reference evidence="6 7" key="1">
    <citation type="submission" date="2016-12" db="EMBL/GenBank/DDBJ databases">
        <authorList>
            <person name="Song W.-J."/>
            <person name="Kurnit D.M."/>
        </authorList>
    </citation>
    <scope>NUCLEOTIDE SEQUENCE [LARGE SCALE GENOMIC DNA]</scope>
    <source>
        <strain evidence="6 7">DSM 11393</strain>
    </source>
</reference>
<gene>
    <name evidence="6" type="ORF">SAMN02745728_00462</name>
</gene>
<dbReference type="SUPFAM" id="SSF51306">
    <property type="entry name" value="LexA/Signal peptidase"/>
    <property type="match status" value="1"/>
</dbReference>
<evidence type="ECO:0000259" key="5">
    <source>
        <dbReference type="Pfam" id="PF00717"/>
    </source>
</evidence>
<dbReference type="Pfam" id="PF00717">
    <property type="entry name" value="Peptidase_S24"/>
    <property type="match status" value="1"/>
</dbReference>
<evidence type="ECO:0000313" key="6">
    <source>
        <dbReference type="EMBL" id="SHN53851.1"/>
    </source>
</evidence>